<accession>A0A0F9XC34</accession>
<comment type="caution">
    <text evidence="2">The sequence shown here is derived from an EMBL/GenBank/DDBJ whole genome shotgun (WGS) entry which is preliminary data.</text>
</comment>
<dbReference type="InterPro" id="IPR007138">
    <property type="entry name" value="ABM_dom"/>
</dbReference>
<dbReference type="OrthoDB" id="3830579at2759"/>
<evidence type="ECO:0000313" key="2">
    <source>
        <dbReference type="EMBL" id="KKP02656.1"/>
    </source>
</evidence>
<evidence type="ECO:0000313" key="3">
    <source>
        <dbReference type="Proteomes" id="UP000034112"/>
    </source>
</evidence>
<name>A0A0F9XC34_TRIHA</name>
<dbReference type="EMBL" id="JOKZ01000141">
    <property type="protein sequence ID" value="KKP02656.1"/>
    <property type="molecule type" value="Genomic_DNA"/>
</dbReference>
<reference evidence="3" key="1">
    <citation type="journal article" date="2015" name="Genome Announc.">
        <title>Draft whole-genome sequence of the biocontrol agent Trichoderma harzianum T6776.</title>
        <authorList>
            <person name="Baroncelli R."/>
            <person name="Piaggeschi G."/>
            <person name="Fiorini L."/>
            <person name="Bertolini E."/>
            <person name="Zapparata A."/>
            <person name="Pe M.E."/>
            <person name="Sarrocco S."/>
            <person name="Vannacci G."/>
        </authorList>
    </citation>
    <scope>NUCLEOTIDE SEQUENCE [LARGE SCALE GENOMIC DNA]</scope>
    <source>
        <strain evidence="3">T6776</strain>
    </source>
</reference>
<dbReference type="InterPro" id="IPR011008">
    <property type="entry name" value="Dimeric_a/b-barrel"/>
</dbReference>
<proteinExistence type="predicted"/>
<feature type="domain" description="ABM" evidence="1">
    <location>
        <begin position="190"/>
        <end position="237"/>
    </location>
</feature>
<dbReference type="AlphaFoldDB" id="A0A0F9XC34"/>
<dbReference type="SUPFAM" id="SSF54909">
    <property type="entry name" value="Dimeric alpha+beta barrel"/>
    <property type="match status" value="1"/>
</dbReference>
<dbReference type="Proteomes" id="UP000034112">
    <property type="component" value="Unassembled WGS sequence"/>
</dbReference>
<protein>
    <recommendedName>
        <fullName evidence="1">ABM domain-containing protein</fullName>
    </recommendedName>
</protein>
<dbReference type="Gene3D" id="3.30.70.100">
    <property type="match status" value="1"/>
</dbReference>
<organism evidence="2 3">
    <name type="scientific">Trichoderma harzianum</name>
    <name type="common">Hypocrea lixii</name>
    <dbReference type="NCBI Taxonomy" id="5544"/>
    <lineage>
        <taxon>Eukaryota</taxon>
        <taxon>Fungi</taxon>
        <taxon>Dikarya</taxon>
        <taxon>Ascomycota</taxon>
        <taxon>Pezizomycotina</taxon>
        <taxon>Sordariomycetes</taxon>
        <taxon>Hypocreomycetidae</taxon>
        <taxon>Hypocreales</taxon>
        <taxon>Hypocreaceae</taxon>
        <taxon>Trichoderma</taxon>
    </lineage>
</organism>
<sequence length="369" mass="42027">MPDKMKEDAMELDYEKFEELMAFWKTMAHEMHVSWHEALEAASALPEGKRSLSEIQRLVIKARDSESFDLRFFNQKLPPEVSKWPNLITKEDVEQNMPMAFGRLLGMKEPETPMRNVWDKYYTPLASTREMGSIWETVASILRMLSLGERSWGYEFLEDTVKIQFRKFKAYLKQKRLLAPAIPAQRPQNSRLNPGVIAFYFGPQVENPDKYTWVARWTSQAAIDDFHSSPGFADWAASYVAPLATFTVLTCTAVHGDAIIPLEAPCTEFLFSYGADDDYLDARLDPFLKYVSDAKLPGMGGGITGELTPVNYVGVEQPEPKIAILLLGWTSLADHQAQRGEGKVIDKHIHYIRSGRKSVELFHVNLQKL</sequence>
<evidence type="ECO:0000259" key="1">
    <source>
        <dbReference type="Pfam" id="PF03992"/>
    </source>
</evidence>
<gene>
    <name evidence="2" type="ORF">THAR02_05240</name>
</gene>
<dbReference type="Pfam" id="PF03992">
    <property type="entry name" value="ABM"/>
    <property type="match status" value="1"/>
</dbReference>